<reference evidence="1" key="2">
    <citation type="submission" date="2020-11" db="EMBL/GenBank/DDBJ databases">
        <authorList>
            <person name="McCartney M.A."/>
            <person name="Auch B."/>
            <person name="Kono T."/>
            <person name="Mallez S."/>
            <person name="Becker A."/>
            <person name="Gohl D.M."/>
            <person name="Silverstein K.A.T."/>
            <person name="Koren S."/>
            <person name="Bechman K.B."/>
            <person name="Herman A."/>
            <person name="Abrahante J.E."/>
            <person name="Garbe J."/>
        </authorList>
    </citation>
    <scope>NUCLEOTIDE SEQUENCE</scope>
    <source>
        <strain evidence="1">Duluth1</strain>
        <tissue evidence="1">Whole animal</tissue>
    </source>
</reference>
<gene>
    <name evidence="1" type="ORF">DPMN_002428</name>
</gene>
<dbReference type="AlphaFoldDB" id="A0A9D4MNN2"/>
<reference evidence="1" key="1">
    <citation type="journal article" date="2019" name="bioRxiv">
        <title>The Genome of the Zebra Mussel, Dreissena polymorpha: A Resource for Invasive Species Research.</title>
        <authorList>
            <person name="McCartney M.A."/>
            <person name="Auch B."/>
            <person name="Kono T."/>
            <person name="Mallez S."/>
            <person name="Zhang Y."/>
            <person name="Obille A."/>
            <person name="Becker A."/>
            <person name="Abrahante J.E."/>
            <person name="Garbe J."/>
            <person name="Badalamenti J.P."/>
            <person name="Herman A."/>
            <person name="Mangelson H."/>
            <person name="Liachko I."/>
            <person name="Sullivan S."/>
            <person name="Sone E.D."/>
            <person name="Koren S."/>
            <person name="Silverstein K.A.T."/>
            <person name="Beckman K.B."/>
            <person name="Gohl D.M."/>
        </authorList>
    </citation>
    <scope>NUCLEOTIDE SEQUENCE</scope>
    <source>
        <strain evidence="1">Duluth1</strain>
        <tissue evidence="1">Whole animal</tissue>
    </source>
</reference>
<comment type="caution">
    <text evidence="1">The sequence shown here is derived from an EMBL/GenBank/DDBJ whole genome shotgun (WGS) entry which is preliminary data.</text>
</comment>
<evidence type="ECO:0000313" key="2">
    <source>
        <dbReference type="Proteomes" id="UP000828390"/>
    </source>
</evidence>
<organism evidence="1 2">
    <name type="scientific">Dreissena polymorpha</name>
    <name type="common">Zebra mussel</name>
    <name type="synonym">Mytilus polymorpha</name>
    <dbReference type="NCBI Taxonomy" id="45954"/>
    <lineage>
        <taxon>Eukaryota</taxon>
        <taxon>Metazoa</taxon>
        <taxon>Spiralia</taxon>
        <taxon>Lophotrochozoa</taxon>
        <taxon>Mollusca</taxon>
        <taxon>Bivalvia</taxon>
        <taxon>Autobranchia</taxon>
        <taxon>Heteroconchia</taxon>
        <taxon>Euheterodonta</taxon>
        <taxon>Imparidentia</taxon>
        <taxon>Neoheterodontei</taxon>
        <taxon>Myida</taxon>
        <taxon>Dreissenoidea</taxon>
        <taxon>Dreissenidae</taxon>
        <taxon>Dreissena</taxon>
    </lineage>
</organism>
<keyword evidence="2" id="KW-1185">Reference proteome</keyword>
<dbReference type="EMBL" id="JAIWYP010000001">
    <property type="protein sequence ID" value="KAH3878532.1"/>
    <property type="molecule type" value="Genomic_DNA"/>
</dbReference>
<name>A0A9D4MNN2_DREPO</name>
<dbReference type="Proteomes" id="UP000828390">
    <property type="component" value="Unassembled WGS sequence"/>
</dbReference>
<protein>
    <submittedName>
        <fullName evidence="1">Uncharacterized protein</fullName>
    </submittedName>
</protein>
<sequence>MELARLSPPTMNWDDPNPSEALKKFQRHVNFVFTCPFKSKLEVEKVNYWLL</sequence>
<proteinExistence type="predicted"/>
<accession>A0A9D4MNN2</accession>
<evidence type="ECO:0000313" key="1">
    <source>
        <dbReference type="EMBL" id="KAH3878532.1"/>
    </source>
</evidence>